<reference evidence="1 2" key="1">
    <citation type="submission" date="2023-01" db="EMBL/GenBank/DDBJ databases">
        <title>Analysis of 21 Apiospora genomes using comparative genomics revels a genus with tremendous synthesis potential of carbohydrate active enzymes and secondary metabolites.</title>
        <authorList>
            <person name="Sorensen T."/>
        </authorList>
    </citation>
    <scope>NUCLEOTIDE SEQUENCE [LARGE SCALE GENOMIC DNA]</scope>
    <source>
        <strain evidence="1 2">CBS 33761</strain>
    </source>
</reference>
<keyword evidence="2" id="KW-1185">Reference proteome</keyword>
<evidence type="ECO:0000313" key="1">
    <source>
        <dbReference type="EMBL" id="KAK8051880.1"/>
    </source>
</evidence>
<protein>
    <submittedName>
        <fullName evidence="1">Uncharacterized protein</fullName>
    </submittedName>
</protein>
<proteinExistence type="predicted"/>
<comment type="caution">
    <text evidence="1">The sequence shown here is derived from an EMBL/GenBank/DDBJ whole genome shotgun (WGS) entry which is preliminary data.</text>
</comment>
<dbReference type="EMBL" id="JAQQWK010000002">
    <property type="protein sequence ID" value="KAK8051880.1"/>
    <property type="molecule type" value="Genomic_DNA"/>
</dbReference>
<sequence length="117" mass="12697">MDIPKSTSAAQLAIENVQPGEHHVLWMTLAVKNGAATLLKAPEMHAQYIVHGRGPGRRKSLARLPAANGREHGGGGDNAMGFAKKVTDNSQLILLSNLTYCEEQSRSWFAELETCTQ</sequence>
<name>A0ABR1TZ28_9PEZI</name>
<accession>A0ABR1TZ28</accession>
<evidence type="ECO:0000313" key="2">
    <source>
        <dbReference type="Proteomes" id="UP001444661"/>
    </source>
</evidence>
<gene>
    <name evidence="1" type="ORF">PG993_003265</name>
</gene>
<organism evidence="1 2">
    <name type="scientific">Apiospora rasikravindrae</name>
    <dbReference type="NCBI Taxonomy" id="990691"/>
    <lineage>
        <taxon>Eukaryota</taxon>
        <taxon>Fungi</taxon>
        <taxon>Dikarya</taxon>
        <taxon>Ascomycota</taxon>
        <taxon>Pezizomycotina</taxon>
        <taxon>Sordariomycetes</taxon>
        <taxon>Xylariomycetidae</taxon>
        <taxon>Amphisphaeriales</taxon>
        <taxon>Apiosporaceae</taxon>
        <taxon>Apiospora</taxon>
    </lineage>
</organism>
<dbReference type="Proteomes" id="UP001444661">
    <property type="component" value="Unassembled WGS sequence"/>
</dbReference>